<dbReference type="Proteomes" id="UP000199777">
    <property type="component" value="Unassembled WGS sequence"/>
</dbReference>
<dbReference type="CDD" id="cd02042">
    <property type="entry name" value="ParAB_family"/>
    <property type="match status" value="1"/>
</dbReference>
<dbReference type="PANTHER" id="PTHR13696:SF52">
    <property type="entry name" value="PARA FAMILY PROTEIN CT_582"/>
    <property type="match status" value="1"/>
</dbReference>
<dbReference type="RefSeq" id="WP_076572786.1">
    <property type="nucleotide sequence ID" value="NZ_FTOK01000015.1"/>
</dbReference>
<comment type="caution">
    <text evidence="2">The sequence shown here is derived from an EMBL/GenBank/DDBJ whole genome shotgun (WGS) entry which is preliminary data.</text>
</comment>
<evidence type="ECO:0000259" key="1">
    <source>
        <dbReference type="Pfam" id="PF13614"/>
    </source>
</evidence>
<gene>
    <name evidence="2" type="ORF">SAMN05421758_11531</name>
</gene>
<name>A0ABY1KZL7_9BACI</name>
<protein>
    <submittedName>
        <fullName evidence="2">Chromosome partitioning protein</fullName>
    </submittedName>
</protein>
<feature type="domain" description="AAA" evidence="1">
    <location>
        <begin position="3"/>
        <end position="189"/>
    </location>
</feature>
<dbReference type="Pfam" id="PF13614">
    <property type="entry name" value="AAA_31"/>
    <property type="match status" value="1"/>
</dbReference>
<dbReference type="SUPFAM" id="SSF52540">
    <property type="entry name" value="P-loop containing nucleoside triphosphate hydrolases"/>
    <property type="match status" value="1"/>
</dbReference>
<reference evidence="2 3" key="1">
    <citation type="submission" date="2017-01" db="EMBL/GenBank/DDBJ databases">
        <authorList>
            <person name="Varghese N."/>
            <person name="Submissions S."/>
        </authorList>
    </citation>
    <scope>NUCLEOTIDE SEQUENCE [LARGE SCALE GENOMIC DNA]</scope>
    <source>
        <strain evidence="2 3">DSM 22782</strain>
    </source>
</reference>
<sequence>MGNVISFLNMKGGVGKTTLCIGAGEYLANYMEKKVLIIDVDPQFNATQSLTGVYNLVDAYLDDYLKNNKNIRKLFESTANIFEQPEYAKPEDVIVEFSDNLHMICGNINLIFDDDTKDHSRTKRIRKFIKDNNLKDYYDLIFIDCPPTISFYTDAALMASDFYIIPNRIDRYSSLGISSLQSVVHRLKGEEDLPIRLLGIVYTMVENRMTEKTLSIKRDFESEDFVRGLYIFNSNTSHVRDLLVGMNENIASKYQKSRHDIKEVCEEILERLEGFDKE</sequence>
<keyword evidence="3" id="KW-1185">Reference proteome</keyword>
<dbReference type="Gene3D" id="3.40.50.300">
    <property type="entry name" value="P-loop containing nucleotide triphosphate hydrolases"/>
    <property type="match status" value="1"/>
</dbReference>
<dbReference type="PANTHER" id="PTHR13696">
    <property type="entry name" value="P-LOOP CONTAINING NUCLEOSIDE TRIPHOSPHATE HYDROLASE"/>
    <property type="match status" value="1"/>
</dbReference>
<organism evidence="2 3">
    <name type="scientific">Salimicrobium salexigens</name>
    <dbReference type="NCBI Taxonomy" id="908941"/>
    <lineage>
        <taxon>Bacteria</taxon>
        <taxon>Bacillati</taxon>
        <taxon>Bacillota</taxon>
        <taxon>Bacilli</taxon>
        <taxon>Bacillales</taxon>
        <taxon>Bacillaceae</taxon>
        <taxon>Salimicrobium</taxon>
    </lineage>
</organism>
<dbReference type="InterPro" id="IPR025669">
    <property type="entry name" value="AAA_dom"/>
</dbReference>
<evidence type="ECO:0000313" key="3">
    <source>
        <dbReference type="Proteomes" id="UP000199777"/>
    </source>
</evidence>
<dbReference type="EMBL" id="FTOK01000015">
    <property type="protein sequence ID" value="SIS97962.1"/>
    <property type="molecule type" value="Genomic_DNA"/>
</dbReference>
<dbReference type="InterPro" id="IPR027417">
    <property type="entry name" value="P-loop_NTPase"/>
</dbReference>
<dbReference type="InterPro" id="IPR050678">
    <property type="entry name" value="DNA_Partitioning_ATPase"/>
</dbReference>
<accession>A0ABY1KZL7</accession>
<proteinExistence type="predicted"/>
<evidence type="ECO:0000313" key="2">
    <source>
        <dbReference type="EMBL" id="SIS97962.1"/>
    </source>
</evidence>